<feature type="transmembrane region" description="Helical" evidence="6">
    <location>
        <begin position="7"/>
        <end position="24"/>
    </location>
</feature>
<evidence type="ECO:0000256" key="5">
    <source>
        <dbReference type="ARBA" id="ARBA00023136"/>
    </source>
</evidence>
<organism evidence="7 8">
    <name type="scientific">Allgaiera indica</name>
    <dbReference type="NCBI Taxonomy" id="765699"/>
    <lineage>
        <taxon>Bacteria</taxon>
        <taxon>Pseudomonadati</taxon>
        <taxon>Pseudomonadota</taxon>
        <taxon>Alphaproteobacteria</taxon>
        <taxon>Rhodobacterales</taxon>
        <taxon>Paracoccaceae</taxon>
        <taxon>Allgaiera</taxon>
    </lineage>
</organism>
<feature type="transmembrane region" description="Helical" evidence="6">
    <location>
        <begin position="59"/>
        <end position="80"/>
    </location>
</feature>
<evidence type="ECO:0000313" key="7">
    <source>
        <dbReference type="EMBL" id="SDX41107.1"/>
    </source>
</evidence>
<sequence>MTRLETLSRMSLIVIGAVVMFAALHELSDIFAPLALALVSGVVLSPVSEFCDRHHLPRAAAALLTLVFTLLLLAGLFLIFQPAVEQLAAQAPKVLRDLRETLDTLRSLARDLTQMSDNVTKAIAPAADAAGSQTKAAKDSGVHVPTVAGALMLAPVILTQFTVFAGSLFFFLLTRADMYDWAARRLATTSERGNLVSKMRDAEYRVSRYFLTIAVINAGLGLLTAAALQLMGLPQAATWGLVAFVLNFVPYLGPGLAVAGLLYAGVAAFDGAQSGLPAAAYLGLIVLESQFVTPAMVGRNAAVNPLLVFLALIFGFWLWGPVGGIVAIPLLIWALVLAGVLPGQPAVASPTPPHHPAEQD</sequence>
<keyword evidence="4 6" id="KW-1133">Transmembrane helix</keyword>
<proteinExistence type="inferred from homology"/>
<feature type="transmembrane region" description="Helical" evidence="6">
    <location>
        <begin position="209"/>
        <end position="231"/>
    </location>
</feature>
<evidence type="ECO:0000313" key="8">
    <source>
        <dbReference type="Proteomes" id="UP000199541"/>
    </source>
</evidence>
<keyword evidence="3 6" id="KW-0812">Transmembrane</keyword>
<feature type="transmembrane region" description="Helical" evidence="6">
    <location>
        <begin position="309"/>
        <end position="336"/>
    </location>
</feature>
<comment type="subcellular location">
    <subcellularLocation>
        <location evidence="1">Membrane</location>
        <topology evidence="1">Multi-pass membrane protein</topology>
    </subcellularLocation>
</comment>
<dbReference type="EMBL" id="FNOB01000015">
    <property type="protein sequence ID" value="SDX41107.1"/>
    <property type="molecule type" value="Genomic_DNA"/>
</dbReference>
<dbReference type="PANTHER" id="PTHR21716">
    <property type="entry name" value="TRANSMEMBRANE PROTEIN"/>
    <property type="match status" value="1"/>
</dbReference>
<gene>
    <name evidence="7" type="ORF">SAMN05444006_11575</name>
</gene>
<evidence type="ECO:0000256" key="4">
    <source>
        <dbReference type="ARBA" id="ARBA00022989"/>
    </source>
</evidence>
<feature type="transmembrane region" description="Helical" evidence="6">
    <location>
        <begin position="237"/>
        <end position="266"/>
    </location>
</feature>
<evidence type="ECO:0000256" key="3">
    <source>
        <dbReference type="ARBA" id="ARBA00022692"/>
    </source>
</evidence>
<reference evidence="7 8" key="1">
    <citation type="submission" date="2016-10" db="EMBL/GenBank/DDBJ databases">
        <authorList>
            <person name="Varghese N."/>
            <person name="Submissions S."/>
        </authorList>
    </citation>
    <scope>NUCLEOTIDE SEQUENCE [LARGE SCALE GENOMIC DNA]</scope>
    <source>
        <strain evidence="7 8">DSM 24802</strain>
    </source>
</reference>
<keyword evidence="5 6" id="KW-0472">Membrane</keyword>
<comment type="caution">
    <text evidence="7">The sequence shown here is derived from an EMBL/GenBank/DDBJ whole genome shotgun (WGS) entry which is preliminary data.</text>
</comment>
<evidence type="ECO:0000256" key="1">
    <source>
        <dbReference type="ARBA" id="ARBA00004141"/>
    </source>
</evidence>
<dbReference type="InterPro" id="IPR002549">
    <property type="entry name" value="AI-2E-like"/>
</dbReference>
<feature type="transmembrane region" description="Helical" evidence="6">
    <location>
        <begin position="30"/>
        <end position="47"/>
    </location>
</feature>
<dbReference type="Pfam" id="PF01594">
    <property type="entry name" value="AI-2E_transport"/>
    <property type="match status" value="1"/>
</dbReference>
<accession>A0A1H3BGS0</accession>
<feature type="transmembrane region" description="Helical" evidence="6">
    <location>
        <begin position="150"/>
        <end position="174"/>
    </location>
</feature>
<protein>
    <submittedName>
        <fullName evidence="7">Predicted PurR-regulated permease PerM</fullName>
    </submittedName>
</protein>
<keyword evidence="8" id="KW-1185">Reference proteome</keyword>
<name>A0A1H3BGS0_9RHOB</name>
<dbReference type="Proteomes" id="UP000199541">
    <property type="component" value="Unassembled WGS sequence"/>
</dbReference>
<dbReference type="RefSeq" id="WP_092164112.1">
    <property type="nucleotide sequence ID" value="NZ_BNAB01000016.1"/>
</dbReference>
<evidence type="ECO:0000256" key="2">
    <source>
        <dbReference type="ARBA" id="ARBA00009773"/>
    </source>
</evidence>
<evidence type="ECO:0000256" key="6">
    <source>
        <dbReference type="SAM" id="Phobius"/>
    </source>
</evidence>
<comment type="similarity">
    <text evidence="2">Belongs to the autoinducer-2 exporter (AI-2E) (TC 2.A.86) family.</text>
</comment>
<dbReference type="PANTHER" id="PTHR21716:SF16">
    <property type="entry name" value="BLL1467 PROTEIN"/>
    <property type="match status" value="1"/>
</dbReference>